<evidence type="ECO:0000256" key="4">
    <source>
        <dbReference type="SAM" id="Phobius"/>
    </source>
</evidence>
<sequence length="354" mass="39748">MFRVQLEERRELWELPSTCIHLSVAFLFLSSCYYIFLVVPAFLFFEFQPRRVGEMYAEQGLLLPYMLGFPQEVSGVDQHLLPFTACEDLVSTDLPNYDPYMGNLVQTSAISEYDLGGVGDLFKAPEPILEELLLALDPITDAMSVMSGYGSIITEETIKIADMESIQNEDFLGDAFYDCQKDLFAKSAAGVLPEELDIAVAAVQTEENLAGERSFAEGSLPKSISFGCLSSVDCFNISSVESSFLGVNDMNLDAAFGMRRVYSEGDIQILGIDNLVHGNMNIVPSSNLLATIVDVKIEVKIEERREKLSRYRTKRKKRNYGRKIKYACRKALADSQPRIRGRFARMEDSYAKTE</sequence>
<dbReference type="InterPro" id="IPR045281">
    <property type="entry name" value="CONSTANS-like"/>
</dbReference>
<dbReference type="GO" id="GO:0005634">
    <property type="term" value="C:nucleus"/>
    <property type="evidence" value="ECO:0007669"/>
    <property type="project" value="UniProtKB-SubCell"/>
</dbReference>
<dbReference type="Proteomes" id="UP000317650">
    <property type="component" value="Chromosome 2"/>
</dbReference>
<dbReference type="PANTHER" id="PTHR31319">
    <property type="entry name" value="ZINC FINGER PROTEIN CONSTANS-LIKE 4"/>
    <property type="match status" value="1"/>
</dbReference>
<accession>A0A4S8IB75</accession>
<name>A0A4S8IB75_MUSBA</name>
<evidence type="ECO:0000259" key="5">
    <source>
        <dbReference type="PROSITE" id="PS51017"/>
    </source>
</evidence>
<keyword evidence="4" id="KW-0472">Membrane</keyword>
<comment type="caution">
    <text evidence="6">The sequence shown here is derived from an EMBL/GenBank/DDBJ whole genome shotgun (WGS) entry which is preliminary data.</text>
</comment>
<evidence type="ECO:0000313" key="7">
    <source>
        <dbReference type="Proteomes" id="UP000317650"/>
    </source>
</evidence>
<evidence type="ECO:0000256" key="3">
    <source>
        <dbReference type="PROSITE-ProRule" id="PRU00357"/>
    </source>
</evidence>
<keyword evidence="7" id="KW-1185">Reference proteome</keyword>
<dbReference type="PROSITE" id="PS51257">
    <property type="entry name" value="PROKAR_LIPOPROTEIN"/>
    <property type="match status" value="1"/>
</dbReference>
<organism evidence="6 7">
    <name type="scientific">Musa balbisiana</name>
    <name type="common">Banana</name>
    <dbReference type="NCBI Taxonomy" id="52838"/>
    <lineage>
        <taxon>Eukaryota</taxon>
        <taxon>Viridiplantae</taxon>
        <taxon>Streptophyta</taxon>
        <taxon>Embryophyta</taxon>
        <taxon>Tracheophyta</taxon>
        <taxon>Spermatophyta</taxon>
        <taxon>Magnoliopsida</taxon>
        <taxon>Liliopsida</taxon>
        <taxon>Zingiberales</taxon>
        <taxon>Musaceae</taxon>
        <taxon>Musa</taxon>
    </lineage>
</organism>
<dbReference type="InterPro" id="IPR010402">
    <property type="entry name" value="CCT_domain"/>
</dbReference>
<dbReference type="GO" id="GO:0003700">
    <property type="term" value="F:DNA-binding transcription factor activity"/>
    <property type="evidence" value="ECO:0007669"/>
    <property type="project" value="TreeGrafter"/>
</dbReference>
<dbReference type="AlphaFoldDB" id="A0A4S8IB75"/>
<gene>
    <name evidence="6" type="ORF">C4D60_Mb02t15970</name>
</gene>
<feature type="domain" description="CCT" evidence="5">
    <location>
        <begin position="304"/>
        <end position="346"/>
    </location>
</feature>
<evidence type="ECO:0000256" key="2">
    <source>
        <dbReference type="ARBA" id="ARBA00023242"/>
    </source>
</evidence>
<keyword evidence="4" id="KW-0812">Transmembrane</keyword>
<dbReference type="PROSITE" id="PS51017">
    <property type="entry name" value="CCT"/>
    <property type="match status" value="1"/>
</dbReference>
<dbReference type="GO" id="GO:0009909">
    <property type="term" value="P:regulation of flower development"/>
    <property type="evidence" value="ECO:0007669"/>
    <property type="project" value="InterPro"/>
</dbReference>
<keyword evidence="2 3" id="KW-0539">Nucleus</keyword>
<dbReference type="STRING" id="52838.A0A4S8IB75"/>
<evidence type="ECO:0000313" key="6">
    <source>
        <dbReference type="EMBL" id="THU45261.1"/>
    </source>
</evidence>
<dbReference type="Pfam" id="PF06203">
    <property type="entry name" value="CCT"/>
    <property type="match status" value="1"/>
</dbReference>
<protein>
    <recommendedName>
        <fullName evidence="5">CCT domain-containing protein</fullName>
    </recommendedName>
</protein>
<proteinExistence type="predicted"/>
<comment type="subcellular location">
    <subcellularLocation>
        <location evidence="1 3">Nucleus</location>
    </subcellularLocation>
</comment>
<reference evidence="6 7" key="1">
    <citation type="journal article" date="2019" name="Nat. Plants">
        <title>Genome sequencing of Musa balbisiana reveals subgenome evolution and function divergence in polyploid bananas.</title>
        <authorList>
            <person name="Yao X."/>
        </authorList>
    </citation>
    <scope>NUCLEOTIDE SEQUENCE [LARGE SCALE GENOMIC DNA]</scope>
    <source>
        <strain evidence="7">cv. DH-PKW</strain>
        <tissue evidence="6">Leaves</tissue>
    </source>
</reference>
<feature type="transmembrane region" description="Helical" evidence="4">
    <location>
        <begin position="20"/>
        <end position="45"/>
    </location>
</feature>
<dbReference type="EMBL" id="PYDT01000011">
    <property type="protein sequence ID" value="THU45261.1"/>
    <property type="molecule type" value="Genomic_DNA"/>
</dbReference>
<dbReference type="PANTHER" id="PTHR31319:SF71">
    <property type="entry name" value="CCT MOTIF FAMILY PROTEIN"/>
    <property type="match status" value="1"/>
</dbReference>
<evidence type="ECO:0000256" key="1">
    <source>
        <dbReference type="ARBA" id="ARBA00004123"/>
    </source>
</evidence>
<keyword evidence="4" id="KW-1133">Transmembrane helix</keyword>